<dbReference type="Gene3D" id="1.10.30.50">
    <property type="match status" value="1"/>
</dbReference>
<dbReference type="PANTHER" id="PTHR41287">
    <property type="match status" value="1"/>
</dbReference>
<name>A0A6J5MXB4_9CAUD</name>
<reference evidence="2" key="1">
    <citation type="submission" date="2020-04" db="EMBL/GenBank/DDBJ databases">
        <authorList>
            <person name="Chiriac C."/>
            <person name="Salcher M."/>
            <person name="Ghai R."/>
            <person name="Kavagutti S V."/>
        </authorList>
    </citation>
    <scope>NUCLEOTIDE SEQUENCE</scope>
</reference>
<evidence type="ECO:0000313" key="2">
    <source>
        <dbReference type="EMBL" id="CAB4149600.1"/>
    </source>
</evidence>
<feature type="domain" description="HNH nuclease" evidence="1">
    <location>
        <begin position="14"/>
        <end position="63"/>
    </location>
</feature>
<protein>
    <submittedName>
        <fullName evidence="2">HNHc domain containing protein</fullName>
    </submittedName>
</protein>
<dbReference type="InterPro" id="IPR005021">
    <property type="entry name" value="Terminase_largesu-like"/>
</dbReference>
<accession>A0A6J5MXB4</accession>
<dbReference type="InterPro" id="IPR027417">
    <property type="entry name" value="P-loop_NTPase"/>
</dbReference>
<dbReference type="CDD" id="cd00085">
    <property type="entry name" value="HNHc"/>
    <property type="match status" value="1"/>
</dbReference>
<gene>
    <name evidence="2" type="ORF">UFOVP557_11</name>
</gene>
<dbReference type="InterPro" id="IPR003615">
    <property type="entry name" value="HNH_nuc"/>
</dbReference>
<sequence length="577" mass="64113">MARPLTEYDSKKYKAARQELLRDQPMCHWCKRAQATELDHLIPHDEGGTIDDGYVPACKPCNSRRGAEYINKKTAMRIKNRNNGFLHSDLMPPSPIQLSLPTGQDQPELAVISHDQPRLETIVPDCDGSWAGLVGDMASELLYVQLMPWQIHVLERMLGFTHASDGQDDLVHRSSLVSVARQNGKTLLIQCLILFWMIEMPKIRGTKQTILSTAHTLSLACLLFDEVAPILENRYGAKIMKSFGRNSATMPDGTKWYVRAANPSIGHGMSVDLICADEIFDISEITMAGLIPTQRVRRSPLLAMFSTAGTESSSLFIRHRENALRLIDTNNPSNFYFAEWSPPPTVDPMQEASWSWGNPALGHTLTLDTLRAESQDPDRSNFLRSSLNMWIASTQSWIQTHLWPDLEYDGQIPTGGVISVEASMDESRYFATRSVALGDGRTCVSVAFTAETAKELWAHVAAHAADPSVKFIFSPTIDAHCPPIFERRRVVMGYKEILQYTPIVRNMISEGRLVHTGEAMLAEHVCRAVMVRTQGSIAVSSQKSAGPIELCRTMIWGAAAAARPGNSQKPSMILIAN</sequence>
<organism evidence="2">
    <name type="scientific">uncultured Caudovirales phage</name>
    <dbReference type="NCBI Taxonomy" id="2100421"/>
    <lineage>
        <taxon>Viruses</taxon>
        <taxon>Duplodnaviria</taxon>
        <taxon>Heunggongvirae</taxon>
        <taxon>Uroviricota</taxon>
        <taxon>Caudoviricetes</taxon>
        <taxon>Peduoviridae</taxon>
        <taxon>Maltschvirus</taxon>
        <taxon>Maltschvirus maltsch</taxon>
    </lineage>
</organism>
<evidence type="ECO:0000259" key="1">
    <source>
        <dbReference type="SMART" id="SM00507"/>
    </source>
</evidence>
<dbReference type="PANTHER" id="PTHR41287:SF1">
    <property type="entry name" value="PROTEIN YMFN"/>
    <property type="match status" value="1"/>
</dbReference>
<dbReference type="SMART" id="SM00507">
    <property type="entry name" value="HNHc"/>
    <property type="match status" value="1"/>
</dbReference>
<dbReference type="Gene3D" id="3.40.50.300">
    <property type="entry name" value="P-loop containing nucleotide triphosphate hydrolases"/>
    <property type="match status" value="1"/>
</dbReference>
<dbReference type="EMBL" id="LR796524">
    <property type="protein sequence ID" value="CAB4149600.1"/>
    <property type="molecule type" value="Genomic_DNA"/>
</dbReference>
<proteinExistence type="predicted"/>